<evidence type="ECO:0000313" key="7">
    <source>
        <dbReference type="EMBL" id="CAH1603702.1"/>
    </source>
</evidence>
<dbReference type="PANTHER" id="PTHR30154">
    <property type="entry name" value="LEUCINE-RESPONSIVE REGULATORY PROTEIN"/>
    <property type="match status" value="1"/>
</dbReference>
<keyword evidence="3" id="KW-0010">Activator</keyword>
<keyword evidence="1" id="KW-0805">Transcription regulation</keyword>
<keyword evidence="2" id="KW-0238">DNA-binding</keyword>
<dbReference type="InterPro" id="IPR000485">
    <property type="entry name" value="AsnC-type_HTH_dom"/>
</dbReference>
<dbReference type="GO" id="GO:0006355">
    <property type="term" value="P:regulation of DNA-templated transcription"/>
    <property type="evidence" value="ECO:0007669"/>
    <property type="project" value="UniProtKB-ARBA"/>
</dbReference>
<dbReference type="InterPro" id="IPR019885">
    <property type="entry name" value="Tscrpt_reg_HTH_AsnC-type_CS"/>
</dbReference>
<evidence type="ECO:0000313" key="8">
    <source>
        <dbReference type="Proteomes" id="UP001295462"/>
    </source>
</evidence>
<dbReference type="FunFam" id="1.10.10.10:FF:000186">
    <property type="entry name" value="AsnC family transcriptional regulator"/>
    <property type="match status" value="1"/>
</dbReference>
<dbReference type="AlphaFoldDB" id="A0AAU9QX98"/>
<dbReference type="Pfam" id="PF01037">
    <property type="entry name" value="AsnC_trans_reg"/>
    <property type="match status" value="1"/>
</dbReference>
<evidence type="ECO:0000256" key="3">
    <source>
        <dbReference type="ARBA" id="ARBA00023159"/>
    </source>
</evidence>
<accession>A0AAU9QX98</accession>
<dbReference type="PRINTS" id="PR00033">
    <property type="entry name" value="HTHASNC"/>
</dbReference>
<sequence length="171" mass="19226">MIGRSAINFVLLFDVYSLAKQQKSIMDRFDERILQALKSDGRISNVELSERVGLSPSATLRRVQDLERKGVIKGYRAVLDNQQMGVGFVAYVSIGLASHSKHAQLGFEEHVRFVDQVVECHNITGSNEYLLRVETQDLAAYKAFHADVLGECEHVKAITTMVVMDTPKDER</sequence>
<feature type="domain" description="HTH asnC-type" evidence="6">
    <location>
        <begin position="26"/>
        <end position="87"/>
    </location>
</feature>
<dbReference type="InterPro" id="IPR011991">
    <property type="entry name" value="ArsR-like_HTH"/>
</dbReference>
<dbReference type="PANTHER" id="PTHR30154:SF0">
    <property type="entry name" value="LEUCINE-RESPONSIVE REGULATORY PROTEIN"/>
    <property type="match status" value="1"/>
</dbReference>
<dbReference type="GO" id="GO:0043565">
    <property type="term" value="F:sequence-specific DNA binding"/>
    <property type="evidence" value="ECO:0007669"/>
    <property type="project" value="InterPro"/>
</dbReference>
<organism evidence="7 8">
    <name type="scientific">Vibrio jasicida</name>
    <dbReference type="NCBI Taxonomy" id="766224"/>
    <lineage>
        <taxon>Bacteria</taxon>
        <taxon>Pseudomonadati</taxon>
        <taxon>Pseudomonadota</taxon>
        <taxon>Gammaproteobacteria</taxon>
        <taxon>Vibrionales</taxon>
        <taxon>Vibrionaceae</taxon>
        <taxon>Vibrio</taxon>
    </lineage>
</organism>
<dbReference type="GO" id="GO:0043201">
    <property type="term" value="P:response to L-leucine"/>
    <property type="evidence" value="ECO:0007669"/>
    <property type="project" value="TreeGrafter"/>
</dbReference>
<evidence type="ECO:0000259" key="6">
    <source>
        <dbReference type="PROSITE" id="PS50956"/>
    </source>
</evidence>
<dbReference type="InterPro" id="IPR019887">
    <property type="entry name" value="Tscrpt_reg_AsnC/Lrp_C"/>
</dbReference>
<dbReference type="GO" id="GO:0006524">
    <property type="term" value="P:alanine catabolic process"/>
    <property type="evidence" value="ECO:0007669"/>
    <property type="project" value="TreeGrafter"/>
</dbReference>
<reference evidence="7" key="1">
    <citation type="submission" date="2022-01" db="EMBL/GenBank/DDBJ databases">
        <authorList>
            <person name="Lagorce A."/>
        </authorList>
    </citation>
    <scope>NUCLEOTIDE SEQUENCE</scope>
    <source>
        <strain evidence="7">Th15_F1_A12</strain>
    </source>
</reference>
<dbReference type="Gene3D" id="1.10.10.10">
    <property type="entry name" value="Winged helix-like DNA-binding domain superfamily/Winged helix DNA-binding domain"/>
    <property type="match status" value="1"/>
</dbReference>
<keyword evidence="4" id="KW-0804">Transcription</keyword>
<gene>
    <name evidence="7" type="ORF">THF1A12_80080</name>
</gene>
<evidence type="ECO:0000256" key="1">
    <source>
        <dbReference type="ARBA" id="ARBA00023015"/>
    </source>
</evidence>
<evidence type="ECO:0000256" key="2">
    <source>
        <dbReference type="ARBA" id="ARBA00023125"/>
    </source>
</evidence>
<dbReference type="InterPro" id="IPR019888">
    <property type="entry name" value="Tscrpt_reg_AsnC-like"/>
</dbReference>
<dbReference type="Pfam" id="PF13412">
    <property type="entry name" value="HTH_24"/>
    <property type="match status" value="1"/>
</dbReference>
<dbReference type="SUPFAM" id="SSF54909">
    <property type="entry name" value="Dimeric alpha+beta barrel"/>
    <property type="match status" value="1"/>
</dbReference>
<proteinExistence type="predicted"/>
<protein>
    <recommendedName>
        <fullName evidence="5">Leucine-responsive regulatory protein</fullName>
    </recommendedName>
</protein>
<dbReference type="InterPro" id="IPR036388">
    <property type="entry name" value="WH-like_DNA-bd_sf"/>
</dbReference>
<dbReference type="PROSITE" id="PS00519">
    <property type="entry name" value="HTH_ASNC_1"/>
    <property type="match status" value="1"/>
</dbReference>
<evidence type="ECO:0000256" key="5">
    <source>
        <dbReference type="ARBA" id="ARBA00039227"/>
    </source>
</evidence>
<dbReference type="Gene3D" id="3.30.70.920">
    <property type="match status" value="1"/>
</dbReference>
<comment type="caution">
    <text evidence="7">The sequence shown here is derived from an EMBL/GenBank/DDBJ whole genome shotgun (WGS) entry which is preliminary data.</text>
</comment>
<dbReference type="InterPro" id="IPR036390">
    <property type="entry name" value="WH_DNA-bd_sf"/>
</dbReference>
<dbReference type="Proteomes" id="UP001295462">
    <property type="component" value="Unassembled WGS sequence"/>
</dbReference>
<dbReference type="GO" id="GO:0005829">
    <property type="term" value="C:cytosol"/>
    <property type="evidence" value="ECO:0007669"/>
    <property type="project" value="TreeGrafter"/>
</dbReference>
<dbReference type="SUPFAM" id="SSF46785">
    <property type="entry name" value="Winged helix' DNA-binding domain"/>
    <property type="match status" value="1"/>
</dbReference>
<dbReference type="InterPro" id="IPR011008">
    <property type="entry name" value="Dimeric_a/b-barrel"/>
</dbReference>
<dbReference type="EMBL" id="CAKMUD010000138">
    <property type="protein sequence ID" value="CAH1603702.1"/>
    <property type="molecule type" value="Genomic_DNA"/>
</dbReference>
<evidence type="ECO:0000256" key="4">
    <source>
        <dbReference type="ARBA" id="ARBA00023163"/>
    </source>
</evidence>
<dbReference type="SMART" id="SM00344">
    <property type="entry name" value="HTH_ASNC"/>
    <property type="match status" value="1"/>
</dbReference>
<dbReference type="CDD" id="cd00090">
    <property type="entry name" value="HTH_ARSR"/>
    <property type="match status" value="1"/>
</dbReference>
<dbReference type="PROSITE" id="PS50956">
    <property type="entry name" value="HTH_ASNC_2"/>
    <property type="match status" value="1"/>
</dbReference>
<name>A0AAU9QX98_9VIBR</name>